<dbReference type="InterPro" id="IPR039163">
    <property type="entry name" value="EMC7"/>
</dbReference>
<dbReference type="AlphaFoldDB" id="A0AAV5A287"/>
<keyword evidence="3" id="KW-0732">Signal</keyword>
<evidence type="ECO:0000259" key="8">
    <source>
        <dbReference type="Pfam" id="PF09430"/>
    </source>
</evidence>
<dbReference type="InterPro" id="IPR019008">
    <property type="entry name" value="Beta_sandwich_EMC7"/>
</dbReference>
<evidence type="ECO:0000256" key="7">
    <source>
        <dbReference type="SAM" id="Phobius"/>
    </source>
</evidence>
<dbReference type="EMBL" id="BPWL01000003">
    <property type="protein sequence ID" value="GJJ08759.1"/>
    <property type="molecule type" value="Genomic_DNA"/>
</dbReference>
<evidence type="ECO:0000256" key="5">
    <source>
        <dbReference type="ARBA" id="ARBA00023136"/>
    </source>
</evidence>
<evidence type="ECO:0000313" key="10">
    <source>
        <dbReference type="Proteomes" id="UP001050691"/>
    </source>
</evidence>
<evidence type="ECO:0000256" key="1">
    <source>
        <dbReference type="ARBA" id="ARBA00004167"/>
    </source>
</evidence>
<feature type="transmembrane region" description="Helical" evidence="7">
    <location>
        <begin position="67"/>
        <end position="85"/>
    </location>
</feature>
<organism evidence="9 10">
    <name type="scientific">Clathrus columnatus</name>
    <dbReference type="NCBI Taxonomy" id="1419009"/>
    <lineage>
        <taxon>Eukaryota</taxon>
        <taxon>Fungi</taxon>
        <taxon>Dikarya</taxon>
        <taxon>Basidiomycota</taxon>
        <taxon>Agaricomycotina</taxon>
        <taxon>Agaricomycetes</taxon>
        <taxon>Phallomycetidae</taxon>
        <taxon>Phallales</taxon>
        <taxon>Clathraceae</taxon>
        <taxon>Clathrus</taxon>
    </lineage>
</organism>
<dbReference type="GO" id="GO:0072546">
    <property type="term" value="C:EMC complex"/>
    <property type="evidence" value="ECO:0007669"/>
    <property type="project" value="TreeGrafter"/>
</dbReference>
<protein>
    <recommendedName>
        <fullName evidence="8">ER membrane protein complex subunit 7 beta-sandwich domain-containing protein</fullName>
    </recommendedName>
</protein>
<evidence type="ECO:0000313" key="9">
    <source>
        <dbReference type="EMBL" id="GJJ08759.1"/>
    </source>
</evidence>
<proteinExistence type="predicted"/>
<gene>
    <name evidence="9" type="ORF">Clacol_002978</name>
</gene>
<evidence type="ECO:0000256" key="4">
    <source>
        <dbReference type="ARBA" id="ARBA00022989"/>
    </source>
</evidence>
<reference evidence="9" key="1">
    <citation type="submission" date="2021-10" db="EMBL/GenBank/DDBJ databases">
        <title>De novo Genome Assembly of Clathrus columnatus (Basidiomycota, Fungi) Using Illumina and Nanopore Sequence Data.</title>
        <authorList>
            <person name="Ogiso-Tanaka E."/>
            <person name="Itagaki H."/>
            <person name="Hosoya T."/>
            <person name="Hosaka K."/>
        </authorList>
    </citation>
    <scope>NUCLEOTIDE SEQUENCE</scope>
    <source>
        <strain evidence="9">MO-923</strain>
    </source>
</reference>
<keyword evidence="10" id="KW-1185">Reference proteome</keyword>
<dbReference type="Pfam" id="PF09430">
    <property type="entry name" value="EMC7_beta-sandw"/>
    <property type="match status" value="1"/>
</dbReference>
<evidence type="ECO:0000256" key="6">
    <source>
        <dbReference type="SAM" id="MobiDB-lite"/>
    </source>
</evidence>
<dbReference type="PANTHER" id="PTHR13605">
    <property type="entry name" value="ER MEMBRANE PROTEIN COMPLEX SUBUNIT 7"/>
    <property type="match status" value="1"/>
</dbReference>
<feature type="compositionally biased region" description="Low complexity" evidence="6">
    <location>
        <begin position="134"/>
        <end position="145"/>
    </location>
</feature>
<keyword evidence="2 7" id="KW-0812">Transmembrane</keyword>
<sequence length="153" mass="16555">MADIQHIVDVTKADPPISVYTFVPGTSLSNNTVISLPNPIILTPRAKNAYFAEKEGFNPIAMLQSPMMLLMIGTGVLLFLTPYLMSRMDPESLDEVREKQGKMLAAQSSISNMDIGGGLANLLGTNLEKDDKATSQASSTSTSVKPKSKPKRR</sequence>
<name>A0AAV5A287_9AGAM</name>
<comment type="caution">
    <text evidence="9">The sequence shown here is derived from an EMBL/GenBank/DDBJ whole genome shotgun (WGS) entry which is preliminary data.</text>
</comment>
<evidence type="ECO:0000256" key="3">
    <source>
        <dbReference type="ARBA" id="ARBA00022729"/>
    </source>
</evidence>
<feature type="region of interest" description="Disordered" evidence="6">
    <location>
        <begin position="130"/>
        <end position="153"/>
    </location>
</feature>
<comment type="subcellular location">
    <subcellularLocation>
        <location evidence="1">Membrane</location>
        <topology evidence="1">Single-pass membrane protein</topology>
    </subcellularLocation>
</comment>
<dbReference type="PANTHER" id="PTHR13605:SF4">
    <property type="entry name" value="ER MEMBRANE PROTEIN COMPLEX SUBUNIT 7"/>
    <property type="match status" value="1"/>
</dbReference>
<dbReference type="Proteomes" id="UP001050691">
    <property type="component" value="Unassembled WGS sequence"/>
</dbReference>
<feature type="domain" description="ER membrane protein complex subunit 7 beta-sandwich" evidence="8">
    <location>
        <begin position="18"/>
        <end position="70"/>
    </location>
</feature>
<keyword evidence="5 7" id="KW-0472">Membrane</keyword>
<keyword evidence="4 7" id="KW-1133">Transmembrane helix</keyword>
<evidence type="ECO:0000256" key="2">
    <source>
        <dbReference type="ARBA" id="ARBA00022692"/>
    </source>
</evidence>
<accession>A0AAV5A287</accession>